<feature type="compositionally biased region" description="Pro residues" evidence="2">
    <location>
        <begin position="315"/>
        <end position="325"/>
    </location>
</feature>
<reference evidence="3 4" key="1">
    <citation type="submission" date="2015-11" db="EMBL/GenBank/DDBJ databases">
        <title>Exploring the genomic traits of fungus-feeding bacterial genus Collimonas.</title>
        <authorList>
            <person name="Song C."/>
            <person name="Schmidt R."/>
            <person name="de Jager V."/>
            <person name="Krzyzanowska D."/>
            <person name="Jongedijk E."/>
            <person name="Cankar K."/>
            <person name="Beekwilder J."/>
            <person name="van Veen A."/>
            <person name="de Boer W."/>
            <person name="van Veen J.A."/>
            <person name="Garbeva P."/>
        </authorList>
    </citation>
    <scope>NUCLEOTIDE SEQUENCE [LARGE SCALE GENOMIC DNA]</scope>
    <source>
        <strain evidence="3 4">Ter291</strain>
    </source>
</reference>
<dbReference type="Pfam" id="PF02493">
    <property type="entry name" value="MORN"/>
    <property type="match status" value="2"/>
</dbReference>
<feature type="compositionally biased region" description="Low complexity" evidence="2">
    <location>
        <begin position="326"/>
        <end position="338"/>
    </location>
</feature>
<evidence type="ECO:0000256" key="2">
    <source>
        <dbReference type="SAM" id="MobiDB-lite"/>
    </source>
</evidence>
<protein>
    <submittedName>
        <fullName evidence="3">MORN repeat family protein</fullName>
    </submittedName>
</protein>
<feature type="region of interest" description="Disordered" evidence="2">
    <location>
        <begin position="293"/>
        <end position="401"/>
    </location>
</feature>
<organism evidence="3 4">
    <name type="scientific">Collimonas pratensis</name>
    <dbReference type="NCBI Taxonomy" id="279113"/>
    <lineage>
        <taxon>Bacteria</taxon>
        <taxon>Pseudomonadati</taxon>
        <taxon>Pseudomonadota</taxon>
        <taxon>Betaproteobacteria</taxon>
        <taxon>Burkholderiales</taxon>
        <taxon>Oxalobacteraceae</taxon>
        <taxon>Collimonas</taxon>
    </lineage>
</organism>
<dbReference type="Gene3D" id="2.20.110.10">
    <property type="entry name" value="Histone H3 K4-specific methyltransferase SET7/9 N-terminal domain"/>
    <property type="match status" value="1"/>
</dbReference>
<feature type="compositionally biased region" description="Pro residues" evidence="2">
    <location>
        <begin position="339"/>
        <end position="354"/>
    </location>
</feature>
<dbReference type="SUPFAM" id="SSF82185">
    <property type="entry name" value="Histone H3 K4-specific methyltransferase SET7/9 N-terminal domain"/>
    <property type="match status" value="1"/>
</dbReference>
<feature type="compositionally biased region" description="Pro residues" evidence="2">
    <location>
        <begin position="362"/>
        <end position="371"/>
    </location>
</feature>
<dbReference type="InterPro" id="IPR003409">
    <property type="entry name" value="MORN"/>
</dbReference>
<dbReference type="Proteomes" id="UP000074914">
    <property type="component" value="Chromosome"/>
</dbReference>
<evidence type="ECO:0000256" key="1">
    <source>
        <dbReference type="ARBA" id="ARBA00022737"/>
    </source>
</evidence>
<evidence type="ECO:0000313" key="3">
    <source>
        <dbReference type="EMBL" id="AMP12731.1"/>
    </source>
</evidence>
<dbReference type="PRINTS" id="PR01217">
    <property type="entry name" value="PRICHEXTENSN"/>
</dbReference>
<keyword evidence="1" id="KW-0677">Repeat</keyword>
<dbReference type="EMBL" id="CP013236">
    <property type="protein sequence ID" value="AMP12731.1"/>
    <property type="molecule type" value="Genomic_DNA"/>
</dbReference>
<feature type="compositionally biased region" description="Low complexity" evidence="2">
    <location>
        <begin position="294"/>
        <end position="314"/>
    </location>
</feature>
<accession>A0ABM5Z1A3</accession>
<name>A0ABM5Z1A3_9BURK</name>
<keyword evidence="4" id="KW-1185">Reference proteome</keyword>
<gene>
    <name evidence="3" type="ORF">CPter291_0445</name>
</gene>
<sequence>MALAALQFSGAGQAANIPAVAATVNPAAPGAAQKPDEPPRRWAFDVNNGCKVWSAEPLAGSIAVLWSGRCLNDLAQGPGTVRWLSSGKQVAELSGTMEQGKLRGHVTGVEEPGNRFDGMYIDSLPEGPGKAFFADGSAYDGQWHRGHQLGYGIMTFPPSHPQYQDMLKNGRGTRTENGMYVLRGWWEGKNFITACNSEEECEKAVVVLMKLDQDAAAARASAAAQTAPAIAPVTPPTPAVEPAAVAPAAAEPVPQPAAAMPAAVIPAAEPVIIPAPVASPETPVMDPAAIAPQPTAVEAPPDPAAAMPAGVAAPAPAPEPAPVPATEPALTPAAEPAPLVSPPATPVEIPPIAPEPANAPMTPAPPEPEPAASPKALTPAPGSTDTALGGSEPISISNGSS</sequence>
<proteinExistence type="predicted"/>
<dbReference type="SMART" id="SM00698">
    <property type="entry name" value="MORN"/>
    <property type="match status" value="1"/>
</dbReference>
<evidence type="ECO:0000313" key="4">
    <source>
        <dbReference type="Proteomes" id="UP000074914"/>
    </source>
</evidence>
<dbReference type="RefSeq" id="WP_062111699.1">
    <property type="nucleotide sequence ID" value="NZ_CP013236.1"/>
</dbReference>